<keyword evidence="2" id="KW-0313">Glucose metabolism</keyword>
<keyword evidence="4 7" id="KW-0479">Metal-binding</keyword>
<dbReference type="Pfam" id="PF04055">
    <property type="entry name" value="Radical_SAM"/>
    <property type="match status" value="1"/>
</dbReference>
<feature type="domain" description="Radical SAM core" evidence="8">
    <location>
        <begin position="53"/>
        <end position="276"/>
    </location>
</feature>
<comment type="subcellular location">
    <subcellularLocation>
        <location evidence="7">Cytoplasm</location>
    </subcellularLocation>
</comment>
<comment type="similarity">
    <text evidence="7">Belongs to the organic radical-activating enzymes family.</text>
</comment>
<dbReference type="InterPro" id="IPR058240">
    <property type="entry name" value="rSAM_sf"/>
</dbReference>
<dbReference type="SFLD" id="SFLDS00029">
    <property type="entry name" value="Radical_SAM"/>
    <property type="match status" value="1"/>
</dbReference>
<keyword evidence="3 7" id="KW-0949">S-adenosyl-L-methionine</keyword>
<keyword evidence="1 7" id="KW-0004">4Fe-4S</keyword>
<dbReference type="SFLD" id="SFLDG01067">
    <property type="entry name" value="SPASM/twitch_domain_containing"/>
    <property type="match status" value="1"/>
</dbReference>
<protein>
    <recommendedName>
        <fullName evidence="7">Pyruvate formate-lyase-activating enzyme</fullName>
        <ecNumber evidence="7">1.97.1.4</ecNumber>
    </recommendedName>
</protein>
<dbReference type="GO" id="GO:0043365">
    <property type="term" value="F:[formate-C-acetyltransferase]-activating enzyme activity"/>
    <property type="evidence" value="ECO:0007669"/>
    <property type="project" value="UniProtKB-EC"/>
</dbReference>
<dbReference type="InterPro" id="IPR007197">
    <property type="entry name" value="rSAM"/>
</dbReference>
<keyword evidence="7" id="KW-0963">Cytoplasm</keyword>
<keyword evidence="5 7" id="KW-0408">Iron</keyword>
<dbReference type="PROSITE" id="PS51918">
    <property type="entry name" value="RADICAL_SAM"/>
    <property type="match status" value="1"/>
</dbReference>
<dbReference type="Gene3D" id="3.20.20.70">
    <property type="entry name" value="Aldolase class I"/>
    <property type="match status" value="1"/>
</dbReference>
<proteinExistence type="inferred from homology"/>
<evidence type="ECO:0000256" key="7">
    <source>
        <dbReference type="RuleBase" id="RU362053"/>
    </source>
</evidence>
<evidence type="ECO:0000256" key="4">
    <source>
        <dbReference type="ARBA" id="ARBA00022723"/>
    </source>
</evidence>
<evidence type="ECO:0000259" key="8">
    <source>
        <dbReference type="PROSITE" id="PS51918"/>
    </source>
</evidence>
<evidence type="ECO:0000256" key="1">
    <source>
        <dbReference type="ARBA" id="ARBA00022485"/>
    </source>
</evidence>
<dbReference type="EMBL" id="JAMGBA010000004">
    <property type="protein sequence ID" value="MCL6699710.1"/>
    <property type="molecule type" value="Genomic_DNA"/>
</dbReference>
<dbReference type="RefSeq" id="WP_249905168.1">
    <property type="nucleotide sequence ID" value="NZ_JAMGBA010000004.1"/>
</dbReference>
<dbReference type="Proteomes" id="UP001203410">
    <property type="component" value="Unassembled WGS sequence"/>
</dbReference>
<comment type="caution">
    <text evidence="9">The sequence shown here is derived from an EMBL/GenBank/DDBJ whole genome shotgun (WGS) entry which is preliminary data.</text>
</comment>
<dbReference type="InterPro" id="IPR013785">
    <property type="entry name" value="Aldolase_TIM"/>
</dbReference>
<dbReference type="InterPro" id="IPR034457">
    <property type="entry name" value="Organic_radical-activating"/>
</dbReference>
<dbReference type="SUPFAM" id="SSF102114">
    <property type="entry name" value="Radical SAM enzymes"/>
    <property type="match status" value="1"/>
</dbReference>
<dbReference type="SFLD" id="SFLDG01066">
    <property type="entry name" value="organic_radical-activating_enz"/>
    <property type="match status" value="1"/>
</dbReference>
<dbReference type="CDD" id="cd01335">
    <property type="entry name" value="Radical_SAM"/>
    <property type="match status" value="1"/>
</dbReference>
<dbReference type="PANTHER" id="PTHR30352">
    <property type="entry name" value="PYRUVATE FORMATE-LYASE-ACTIVATING ENZYME"/>
    <property type="match status" value="1"/>
</dbReference>
<comment type="function">
    <text evidence="7">Activation of pyruvate formate-lyase under anaerobic conditions by generation of an organic free radical, using S-adenosylmethionine and reduced flavodoxin as cosubstrates to produce 5'-deoxy-adenosine.</text>
</comment>
<evidence type="ECO:0000313" key="10">
    <source>
        <dbReference type="Proteomes" id="UP001203410"/>
    </source>
</evidence>
<dbReference type="NCBIfam" id="TIGR02493">
    <property type="entry name" value="PFLA"/>
    <property type="match status" value="1"/>
</dbReference>
<evidence type="ECO:0000313" key="9">
    <source>
        <dbReference type="EMBL" id="MCL6699710.1"/>
    </source>
</evidence>
<keyword evidence="7 9" id="KW-0560">Oxidoreductase</keyword>
<organism evidence="9 10">
    <name type="scientific">Sphingomonas caseinilyticus</name>
    <dbReference type="NCBI Taxonomy" id="2908205"/>
    <lineage>
        <taxon>Bacteria</taxon>
        <taxon>Pseudomonadati</taxon>
        <taxon>Pseudomonadota</taxon>
        <taxon>Alphaproteobacteria</taxon>
        <taxon>Sphingomonadales</taxon>
        <taxon>Sphingomonadaceae</taxon>
        <taxon>Sphingomonas</taxon>
    </lineage>
</organism>
<keyword evidence="2" id="KW-0119">Carbohydrate metabolism</keyword>
<keyword evidence="10" id="KW-1185">Reference proteome</keyword>
<name>A0ABT0RXG2_9SPHN</name>
<sequence>MATASAEKVNLEAKSPYEMRVHLGDDVPEVDVRSALKTGDMGFLHSYTTGSAVDGPGIRVVAWTTACMFRCQYCHNPDTWTLSNGIPVTLERAIDGVRKYAHGLKLMHGGFTLSGGEPLMQDRFAVRLLAAVKAMGVHTAMETNGFFGDKLSDEELKNIDLVILDMKAFTAEQHERVTGIKDNAEVFHFARRLAELKRPMWLRYVLVPGLTDVDEEMEQMAKFAASLGVIERVEILPFHQLGEYKWERLKLDYKLLDTKPPSGERVANAIGIFQAAGLNAC</sequence>
<comment type="cofactor">
    <cofactor evidence="7">
        <name>[4Fe-4S] cluster</name>
        <dbReference type="ChEBI" id="CHEBI:49883"/>
    </cofactor>
    <text evidence="7">Binds 1 [4Fe-4S] cluster. The cluster is coordinated with 3 cysteines and an exchangeable S-adenosyl-L-methionine.</text>
</comment>
<dbReference type="InterPro" id="IPR012838">
    <property type="entry name" value="PFL1_activating"/>
</dbReference>
<accession>A0ABT0RXG2</accession>
<dbReference type="EC" id="1.97.1.4" evidence="7"/>
<comment type="catalytic activity">
    <reaction evidence="7">
        <text>glycyl-[formate C-acetyltransferase] + reduced [flavodoxin] + S-adenosyl-L-methionine = glycin-2-yl radical-[formate C-acetyltransferase] + semiquinone [flavodoxin] + 5'-deoxyadenosine + L-methionine + H(+)</text>
        <dbReference type="Rhea" id="RHEA:19225"/>
        <dbReference type="Rhea" id="RHEA-COMP:10622"/>
        <dbReference type="Rhea" id="RHEA-COMP:12190"/>
        <dbReference type="Rhea" id="RHEA-COMP:12191"/>
        <dbReference type="Rhea" id="RHEA-COMP:14480"/>
        <dbReference type="ChEBI" id="CHEBI:15378"/>
        <dbReference type="ChEBI" id="CHEBI:17319"/>
        <dbReference type="ChEBI" id="CHEBI:29947"/>
        <dbReference type="ChEBI" id="CHEBI:32722"/>
        <dbReference type="ChEBI" id="CHEBI:57618"/>
        <dbReference type="ChEBI" id="CHEBI:57844"/>
        <dbReference type="ChEBI" id="CHEBI:59789"/>
        <dbReference type="ChEBI" id="CHEBI:140311"/>
        <dbReference type="EC" id="1.97.1.4"/>
    </reaction>
</comment>
<evidence type="ECO:0000256" key="5">
    <source>
        <dbReference type="ARBA" id="ARBA00023004"/>
    </source>
</evidence>
<evidence type="ECO:0000256" key="6">
    <source>
        <dbReference type="ARBA" id="ARBA00023014"/>
    </source>
</evidence>
<evidence type="ECO:0000256" key="2">
    <source>
        <dbReference type="ARBA" id="ARBA00022526"/>
    </source>
</evidence>
<keyword evidence="6 7" id="KW-0411">Iron-sulfur</keyword>
<reference evidence="9 10" key="1">
    <citation type="submission" date="2022-05" db="EMBL/GenBank/DDBJ databases">
        <authorList>
            <person name="Jo J.-H."/>
            <person name="Im W.-T."/>
        </authorList>
    </citation>
    <scope>NUCLEOTIDE SEQUENCE [LARGE SCALE GENOMIC DNA]</scope>
    <source>
        <strain evidence="9 10">NSE70-1</strain>
    </source>
</reference>
<gene>
    <name evidence="9" type="primary">pflA</name>
    <name evidence="9" type="ORF">LZ496_13075</name>
</gene>
<dbReference type="PANTHER" id="PTHR30352:SF5">
    <property type="entry name" value="PYRUVATE FORMATE-LYASE 1-ACTIVATING ENZYME"/>
    <property type="match status" value="1"/>
</dbReference>
<keyword evidence="9" id="KW-0670">Pyruvate</keyword>
<evidence type="ECO:0000256" key="3">
    <source>
        <dbReference type="ARBA" id="ARBA00022691"/>
    </source>
</evidence>